<keyword evidence="2" id="KW-0812">Transmembrane</keyword>
<accession>A0AAF3FHP6</accession>
<protein>
    <submittedName>
        <fullName evidence="4">Uncharacterized protein</fullName>
    </submittedName>
</protein>
<name>A0AAF3FHP6_9BILA</name>
<evidence type="ECO:0000256" key="2">
    <source>
        <dbReference type="SAM" id="Phobius"/>
    </source>
</evidence>
<dbReference type="AlphaFoldDB" id="A0AAF3FHP6"/>
<dbReference type="WBParaSite" id="MBELARI_LOCUS6409">
    <property type="protein sequence ID" value="MBELARI_LOCUS6409"/>
    <property type="gene ID" value="MBELARI_LOCUS6409"/>
</dbReference>
<feature type="compositionally biased region" description="Polar residues" evidence="1">
    <location>
        <begin position="469"/>
        <end position="481"/>
    </location>
</feature>
<feature type="region of interest" description="Disordered" evidence="1">
    <location>
        <begin position="402"/>
        <end position="481"/>
    </location>
</feature>
<sequence length="511" mass="58118">MNELKRFPSTLYSFLFFAIITFIHNVTSTATGCRANRFREVIGHEKDDYLIYGITQDCQLFFVRSYQLDYLNSIQVDPRNGYCSPGVVQLHISSASTILLLMRQGPSRLCTLELSIPPPEIIFGTHLFKFSVVTSLRFMVCSHAQDFHLNPAQTFLDTAFQDVIYAIDGESTGSQWMAKQLVIRNGTLRLLGSVLFDRYPTDPKGDDVKTEAKEFVLGRDSARKSLTIIDQHTREYTKSCLFDLLFRPHAVKVEHGKIENPFGGGATLHSVSTEGKIFVIGEEKRASQYITSTFVYAMNSTSSSRMSCIAQMDFAAEVGVIRISTLKQMRDEPLPKFSPHKKKDFHRRISEEFEDEKMEVKEKERDREMNRVIGDEIRGDADADQMRGDAEKMTTKTILHQMEDQKESGDQFSVETVDHNKDDEEMGEMKEREEHKNERHHHQKHDHPTTNAEDLNRNPEKPTGIPVTDSHQNSLPGSPTNDTLTSSFPSLSILFSCASTTFSAFLVIFLN</sequence>
<dbReference type="Proteomes" id="UP000887575">
    <property type="component" value="Unassembled WGS sequence"/>
</dbReference>
<organism evidence="3 4">
    <name type="scientific">Mesorhabditis belari</name>
    <dbReference type="NCBI Taxonomy" id="2138241"/>
    <lineage>
        <taxon>Eukaryota</taxon>
        <taxon>Metazoa</taxon>
        <taxon>Ecdysozoa</taxon>
        <taxon>Nematoda</taxon>
        <taxon>Chromadorea</taxon>
        <taxon>Rhabditida</taxon>
        <taxon>Rhabditina</taxon>
        <taxon>Rhabditomorpha</taxon>
        <taxon>Rhabditoidea</taxon>
        <taxon>Rhabditidae</taxon>
        <taxon>Mesorhabditinae</taxon>
        <taxon>Mesorhabditis</taxon>
    </lineage>
</organism>
<evidence type="ECO:0000313" key="4">
    <source>
        <dbReference type="WBParaSite" id="MBELARI_LOCUS6409"/>
    </source>
</evidence>
<keyword evidence="3" id="KW-1185">Reference proteome</keyword>
<dbReference type="Pfam" id="PF25492">
    <property type="entry name" value="DUF7911"/>
    <property type="match status" value="1"/>
</dbReference>
<feature type="compositionally biased region" description="Basic and acidic residues" evidence="1">
    <location>
        <begin position="416"/>
        <end position="437"/>
    </location>
</feature>
<reference evidence="4" key="1">
    <citation type="submission" date="2024-02" db="UniProtKB">
        <authorList>
            <consortium name="WormBaseParasite"/>
        </authorList>
    </citation>
    <scope>IDENTIFICATION</scope>
</reference>
<evidence type="ECO:0000256" key="1">
    <source>
        <dbReference type="SAM" id="MobiDB-lite"/>
    </source>
</evidence>
<feature type="transmembrane region" description="Helical" evidence="2">
    <location>
        <begin position="488"/>
        <end position="510"/>
    </location>
</feature>
<proteinExistence type="predicted"/>
<evidence type="ECO:0000313" key="3">
    <source>
        <dbReference type="Proteomes" id="UP000887575"/>
    </source>
</evidence>
<keyword evidence="2" id="KW-1133">Transmembrane helix</keyword>
<keyword evidence="2" id="KW-0472">Membrane</keyword>
<dbReference type="InterPro" id="IPR057233">
    <property type="entry name" value="DUF7911"/>
</dbReference>
<dbReference type="PROSITE" id="PS51257">
    <property type="entry name" value="PROKAR_LIPOPROTEIN"/>
    <property type="match status" value="1"/>
</dbReference>